<proteinExistence type="predicted"/>
<feature type="compositionally biased region" description="Polar residues" evidence="1">
    <location>
        <begin position="240"/>
        <end position="256"/>
    </location>
</feature>
<evidence type="ECO:0000256" key="1">
    <source>
        <dbReference type="SAM" id="MobiDB-lite"/>
    </source>
</evidence>
<feature type="compositionally biased region" description="Basic and acidic residues" evidence="1">
    <location>
        <begin position="406"/>
        <end position="455"/>
    </location>
</feature>
<feature type="compositionally biased region" description="Basic residues" evidence="1">
    <location>
        <begin position="273"/>
        <end position="282"/>
    </location>
</feature>
<feature type="compositionally biased region" description="Polar residues" evidence="1">
    <location>
        <begin position="174"/>
        <end position="183"/>
    </location>
</feature>
<dbReference type="InterPro" id="IPR000048">
    <property type="entry name" value="IQ_motif_EF-hand-BS"/>
</dbReference>
<feature type="compositionally biased region" description="Low complexity" evidence="1">
    <location>
        <begin position="333"/>
        <end position="343"/>
    </location>
</feature>
<feature type="compositionally biased region" description="Acidic residues" evidence="1">
    <location>
        <begin position="658"/>
        <end position="748"/>
    </location>
</feature>
<evidence type="ECO:0000313" key="2">
    <source>
        <dbReference type="EMBL" id="KAG9389749.1"/>
    </source>
</evidence>
<feature type="region of interest" description="Disordered" evidence="1">
    <location>
        <begin position="804"/>
        <end position="827"/>
    </location>
</feature>
<dbReference type="PROSITE" id="PS50096">
    <property type="entry name" value="IQ"/>
    <property type="match status" value="1"/>
</dbReference>
<feature type="compositionally biased region" description="Basic and acidic residues" evidence="1">
    <location>
        <begin position="184"/>
        <end position="197"/>
    </location>
</feature>
<dbReference type="SMART" id="SM00015">
    <property type="entry name" value="IQ"/>
    <property type="match status" value="5"/>
</dbReference>
<feature type="compositionally biased region" description="Basic and acidic residues" evidence="1">
    <location>
        <begin position="131"/>
        <end position="148"/>
    </location>
</feature>
<feature type="compositionally biased region" description="Basic and acidic residues" evidence="1">
    <location>
        <begin position="155"/>
        <end position="171"/>
    </location>
</feature>
<keyword evidence="3" id="KW-1185">Reference proteome</keyword>
<dbReference type="Pfam" id="PF00612">
    <property type="entry name" value="IQ"/>
    <property type="match status" value="1"/>
</dbReference>
<feature type="compositionally biased region" description="Basic and acidic residues" evidence="1">
    <location>
        <begin position="220"/>
        <end position="231"/>
    </location>
</feature>
<evidence type="ECO:0000313" key="3">
    <source>
        <dbReference type="Proteomes" id="UP000717585"/>
    </source>
</evidence>
<feature type="region of interest" description="Disordered" evidence="1">
    <location>
        <begin position="1"/>
        <end position="72"/>
    </location>
</feature>
<accession>A0A8J6AXK7</accession>
<feature type="compositionally biased region" description="Basic and acidic residues" evidence="1">
    <location>
        <begin position="107"/>
        <end position="117"/>
    </location>
</feature>
<gene>
    <name evidence="2" type="ORF">J8273_8423</name>
</gene>
<sequence length="827" mass="92965">MGEDDENRVLRFSGARISTDDLHKGDVAPNPGEAPQEPSSTENTEGHDNNEAPAAETDQNEPQAVEPSCEEAQAAVTIQRSYRNFAAKRTMAKREDAAARTIQKSWKRNDSRKKQAAQEDQAARSIQRSWRRTDERKKMAEKENEAAKKIQHTWRRTDAQKKQKSKEDDAARSIQRSWRSRPTSRVELKPEPEREVVEPDVDENGAAKTIQSQWRRSQSRKVEREARDEAAKTIQKGWRSRSQTPAQPEPQESQETVPAADEESAARTIQRTWRSRPKKTAKPTRPTQPKVTRPISEAPRALDDMPAPVQTPPAALPAMTHKSSKYNRPSPSPSTSGSVQSRPGRMRGTPPSKLSRESSKSLSGSGKVYGSPTRTSLSSDPESEARFKRTLAEARKQRMKAANRRKLLEDKIREEERLAVEESKRRDEERKQRMEQERRDRLEAMRAKREAAKVDRERRLNLVKGPKIPTPLYRKMEGRYVRKVVIPAMEKEQAMLAERRQAFEPIKVSEIQTHAKKFTAEVSKLEARKRAARVQQMEKFTAKASQEVKGLSNARGPLTQAGVREDIMARKKAEIQHRRGLALLEKRRHYPGALPAVKKGAPMHSPGTWTREKAVEPEPVAAEAEAVVVEPEAVVEGDVVIESEARAHDEAEPPMEPQEPESPMEPEEPEVTQQSDEEVEDAEEEEEEESADEESDEESADESAEEDAEAVEADIDDDVEASDDEDTDSNTPSEAEDEDEDADAEDEADYLHPQISRPDSASSIEEIVGEEDFRIARMSSASSIEEIIGEDEVGMKISRPESASSIEELGFSGDEDVENVGMEPDAM</sequence>
<feature type="region of interest" description="Disordered" evidence="1">
    <location>
        <begin position="88"/>
        <end position="455"/>
    </location>
</feature>
<name>A0A8J6AXK7_9EUKA</name>
<dbReference type="EMBL" id="JAHDYR010000067">
    <property type="protein sequence ID" value="KAG9389749.1"/>
    <property type="molecule type" value="Genomic_DNA"/>
</dbReference>
<feature type="compositionally biased region" description="Basic and acidic residues" evidence="1">
    <location>
        <begin position="383"/>
        <end position="396"/>
    </location>
</feature>
<protein>
    <submittedName>
        <fullName evidence="2">IQ calmodulin-binding motif</fullName>
    </submittedName>
</protein>
<feature type="compositionally biased region" description="Low complexity" evidence="1">
    <location>
        <begin position="360"/>
        <end position="371"/>
    </location>
</feature>
<dbReference type="Gene3D" id="1.20.5.190">
    <property type="match status" value="1"/>
</dbReference>
<reference evidence="2" key="1">
    <citation type="submission" date="2021-05" db="EMBL/GenBank/DDBJ databases">
        <title>A free-living protist that lacks canonical eukaryotic 1 DNA replication and segregation systems.</title>
        <authorList>
            <person name="Salas-Leiva D.E."/>
            <person name="Tromer E.C."/>
            <person name="Curtis B.A."/>
            <person name="Jerlstrom-Hultqvist J."/>
            <person name="Kolisko M."/>
            <person name="Yi Z."/>
            <person name="Salas-Leiva J.S."/>
            <person name="Gallot-Lavallee L."/>
            <person name="Kops G.J.P.L."/>
            <person name="Archibald J.M."/>
            <person name="Simpson A.G.B."/>
            <person name="Roger A.J."/>
        </authorList>
    </citation>
    <scope>NUCLEOTIDE SEQUENCE</scope>
    <source>
        <strain evidence="2">BICM</strain>
    </source>
</reference>
<comment type="caution">
    <text evidence="2">The sequence shown here is derived from an EMBL/GenBank/DDBJ whole genome shotgun (WGS) entry which is preliminary data.</text>
</comment>
<feature type="compositionally biased region" description="Low complexity" evidence="1">
    <location>
        <begin position="617"/>
        <end position="632"/>
    </location>
</feature>
<dbReference type="Proteomes" id="UP000717585">
    <property type="component" value="Unassembled WGS sequence"/>
</dbReference>
<feature type="region of interest" description="Disordered" evidence="1">
    <location>
        <begin position="593"/>
        <end position="768"/>
    </location>
</feature>
<dbReference type="AlphaFoldDB" id="A0A8J6AXK7"/>
<organism evidence="2 3">
    <name type="scientific">Carpediemonas membranifera</name>
    <dbReference type="NCBI Taxonomy" id="201153"/>
    <lineage>
        <taxon>Eukaryota</taxon>
        <taxon>Metamonada</taxon>
        <taxon>Carpediemonas-like organisms</taxon>
        <taxon>Carpediemonas</taxon>
    </lineage>
</organism>